<organism evidence="1">
    <name type="scientific">Rhizophora mucronata</name>
    <name type="common">Asiatic mangrove</name>
    <dbReference type="NCBI Taxonomy" id="61149"/>
    <lineage>
        <taxon>Eukaryota</taxon>
        <taxon>Viridiplantae</taxon>
        <taxon>Streptophyta</taxon>
        <taxon>Embryophyta</taxon>
        <taxon>Tracheophyta</taxon>
        <taxon>Spermatophyta</taxon>
        <taxon>Magnoliopsida</taxon>
        <taxon>eudicotyledons</taxon>
        <taxon>Gunneridae</taxon>
        <taxon>Pentapetalae</taxon>
        <taxon>rosids</taxon>
        <taxon>fabids</taxon>
        <taxon>Malpighiales</taxon>
        <taxon>Rhizophoraceae</taxon>
        <taxon>Rhizophora</taxon>
    </lineage>
</organism>
<evidence type="ECO:0000313" key="1">
    <source>
        <dbReference type="EMBL" id="MBX43251.1"/>
    </source>
</evidence>
<dbReference type="AlphaFoldDB" id="A0A2P2NL75"/>
<protein>
    <submittedName>
        <fullName evidence="1">Uncharacterized protein</fullName>
    </submittedName>
</protein>
<reference evidence="1" key="1">
    <citation type="submission" date="2018-02" db="EMBL/GenBank/DDBJ databases">
        <title>Rhizophora mucronata_Transcriptome.</title>
        <authorList>
            <person name="Meera S.P."/>
            <person name="Sreeshan A."/>
            <person name="Augustine A."/>
        </authorList>
    </citation>
    <scope>NUCLEOTIDE SEQUENCE</scope>
    <source>
        <tissue evidence="1">Leaf</tissue>
    </source>
</reference>
<accession>A0A2P2NL75</accession>
<dbReference type="EMBL" id="GGEC01062767">
    <property type="protein sequence ID" value="MBX43251.1"/>
    <property type="molecule type" value="Transcribed_RNA"/>
</dbReference>
<name>A0A2P2NL75_RHIMU</name>
<sequence length="45" mass="5357">MILDERRLILGRFLSIHLQFNPSLYWPLIKKQTSSKWAGCLRTLL</sequence>
<proteinExistence type="predicted"/>